<evidence type="ECO:0000313" key="1">
    <source>
        <dbReference type="EMBL" id="CAB5220723.1"/>
    </source>
</evidence>
<organism evidence="1">
    <name type="scientific">uncultured Caudovirales phage</name>
    <dbReference type="NCBI Taxonomy" id="2100421"/>
    <lineage>
        <taxon>Viruses</taxon>
        <taxon>Duplodnaviria</taxon>
        <taxon>Heunggongvirae</taxon>
        <taxon>Uroviricota</taxon>
        <taxon>Caudoviricetes</taxon>
        <taxon>Peduoviridae</taxon>
        <taxon>Maltschvirus</taxon>
        <taxon>Maltschvirus maltsch</taxon>
    </lineage>
</organism>
<accession>A0A6J7X0F0</accession>
<protein>
    <submittedName>
        <fullName evidence="1">Uncharacterized protein</fullName>
    </submittedName>
</protein>
<proteinExistence type="predicted"/>
<name>A0A6J7X0F0_9CAUD</name>
<sequence>MNKLLITVAAAAAFTTAAHATDLPSKASAPAAAQASAASVNTLTAGYGYEFDAGDYDASTATTYSVSFDHSLGGGFSIGAAAGTSQAAGEGALKQTIEATGSFKQPLIAGFTGKVGGSVGERFTDGADYAFYTLNAGLDYKVSDSLTLNALGYRYRNTFDTAAYSWESHQISTGATFNIMKDHAVFVKLARSYDADFSAATTDAVTVGYKLSF</sequence>
<gene>
    <name evidence="1" type="ORF">UFOVP247_28</name>
</gene>
<reference evidence="1" key="1">
    <citation type="submission" date="2020-05" db="EMBL/GenBank/DDBJ databases">
        <authorList>
            <person name="Chiriac C."/>
            <person name="Salcher M."/>
            <person name="Ghai R."/>
            <person name="Kavagutti S V."/>
        </authorList>
    </citation>
    <scope>NUCLEOTIDE SEQUENCE</scope>
</reference>
<dbReference type="SUPFAM" id="SSF56935">
    <property type="entry name" value="Porins"/>
    <property type="match status" value="1"/>
</dbReference>
<dbReference type="EMBL" id="LR798288">
    <property type="protein sequence ID" value="CAB5220723.1"/>
    <property type="molecule type" value="Genomic_DNA"/>
</dbReference>